<accession>A0A2P2PN61</accession>
<evidence type="ECO:0000313" key="1">
    <source>
        <dbReference type="EMBL" id="MBX56069.1"/>
    </source>
</evidence>
<proteinExistence type="predicted"/>
<organism evidence="1">
    <name type="scientific">Rhizophora mucronata</name>
    <name type="common">Asiatic mangrove</name>
    <dbReference type="NCBI Taxonomy" id="61149"/>
    <lineage>
        <taxon>Eukaryota</taxon>
        <taxon>Viridiplantae</taxon>
        <taxon>Streptophyta</taxon>
        <taxon>Embryophyta</taxon>
        <taxon>Tracheophyta</taxon>
        <taxon>Spermatophyta</taxon>
        <taxon>Magnoliopsida</taxon>
        <taxon>eudicotyledons</taxon>
        <taxon>Gunneridae</taxon>
        <taxon>Pentapetalae</taxon>
        <taxon>rosids</taxon>
        <taxon>fabids</taxon>
        <taxon>Malpighiales</taxon>
        <taxon>Rhizophoraceae</taxon>
        <taxon>Rhizophora</taxon>
    </lineage>
</organism>
<name>A0A2P2PN61_RHIMU</name>
<reference evidence="1" key="1">
    <citation type="submission" date="2018-02" db="EMBL/GenBank/DDBJ databases">
        <title>Rhizophora mucronata_Transcriptome.</title>
        <authorList>
            <person name="Meera S.P."/>
            <person name="Sreeshan A."/>
            <person name="Augustine A."/>
        </authorList>
    </citation>
    <scope>NUCLEOTIDE SEQUENCE</scope>
    <source>
        <tissue evidence="1">Leaf</tissue>
    </source>
</reference>
<dbReference type="EMBL" id="GGEC01075585">
    <property type="protein sequence ID" value="MBX56069.1"/>
    <property type="molecule type" value="Transcribed_RNA"/>
</dbReference>
<sequence>MVSTTIIFCHNKQTFSLQVNQLIINPYMSCLLTIFLEKQPLQDHGLFLVTLI</sequence>
<dbReference type="AlphaFoldDB" id="A0A2P2PN61"/>
<protein>
    <submittedName>
        <fullName evidence="1">Uncharacterized protein</fullName>
    </submittedName>
</protein>